<proteinExistence type="predicted"/>
<keyword evidence="2" id="KW-1185">Reference proteome</keyword>
<organism evidence="1 2">
    <name type="scientific">Lepagella muris</name>
    <dbReference type="NCBI Taxonomy" id="3032870"/>
    <lineage>
        <taxon>Bacteria</taxon>
        <taxon>Pseudomonadati</taxon>
        <taxon>Bacteroidota</taxon>
        <taxon>Bacteroidia</taxon>
        <taxon>Bacteroidales</taxon>
        <taxon>Muribaculaceae</taxon>
        <taxon>Lepagella</taxon>
    </lineage>
</organism>
<accession>A0AC61RIP8</accession>
<name>A0AC61RIP8_9BACT</name>
<protein>
    <submittedName>
        <fullName evidence="1">Uncharacterized protein</fullName>
    </submittedName>
</protein>
<comment type="caution">
    <text evidence="1">The sequence shown here is derived from an EMBL/GenBank/DDBJ whole genome shotgun (WGS) entry which is preliminary data.</text>
</comment>
<sequence>MRHIFAYILIALFMSVGSVEAFADKHKGHDRDRHEQRYDRKKGYKKDRDHKYKKDKHHGNYGRPGNSFPAPGNKHRHTPPPPPKHHHHAPPPPPRRHHHAPPPPPRLGHMVRYATRGCHDVGVWQISHDTYIVKYRRGNHYYTQYLYPYADRYGARNVISVNWAPQSPWTLIPPIQLNINL</sequence>
<evidence type="ECO:0000313" key="2">
    <source>
        <dbReference type="Proteomes" id="UP000306319"/>
    </source>
</evidence>
<evidence type="ECO:0000313" key="1">
    <source>
        <dbReference type="EMBL" id="TGY79927.1"/>
    </source>
</evidence>
<reference evidence="1" key="1">
    <citation type="submission" date="2019-04" db="EMBL/GenBank/DDBJ databases">
        <title>Microbes associate with the intestines of laboratory mice.</title>
        <authorList>
            <person name="Navarre W."/>
            <person name="Wong E."/>
            <person name="Huang K."/>
            <person name="Tropini C."/>
            <person name="Ng K."/>
            <person name="Yu B."/>
        </authorList>
    </citation>
    <scope>NUCLEOTIDE SEQUENCE</scope>
    <source>
        <strain evidence="1">NM04_E33</strain>
    </source>
</reference>
<dbReference type="Proteomes" id="UP000306319">
    <property type="component" value="Unassembled WGS sequence"/>
</dbReference>
<dbReference type="EMBL" id="SRYB01000004">
    <property type="protein sequence ID" value="TGY79927.1"/>
    <property type="molecule type" value="Genomic_DNA"/>
</dbReference>
<gene>
    <name evidence="1" type="ORF">E5331_03830</name>
</gene>